<evidence type="ECO:0000313" key="5">
    <source>
        <dbReference type="Proteomes" id="UP001382181"/>
    </source>
</evidence>
<dbReference type="PANTHER" id="PTHR43446:SF1">
    <property type="entry name" value="BAND 7 DOMAIN-CONTAINING PROTEIN"/>
    <property type="match status" value="1"/>
</dbReference>
<keyword evidence="2" id="KW-1133">Transmembrane helix</keyword>
<dbReference type="PANTHER" id="PTHR43446">
    <property type="entry name" value="MEMBRANE PROTEIN-RELATED"/>
    <property type="match status" value="1"/>
</dbReference>
<keyword evidence="2" id="KW-0812">Transmembrane</keyword>
<feature type="domain" description="Band 7" evidence="3">
    <location>
        <begin position="641"/>
        <end position="805"/>
    </location>
</feature>
<evidence type="ECO:0000259" key="3">
    <source>
        <dbReference type="SMART" id="SM00244"/>
    </source>
</evidence>
<accession>A0ABU8A107</accession>
<proteinExistence type="predicted"/>
<reference evidence="4 5" key="1">
    <citation type="submission" date="2023-04" db="EMBL/GenBank/DDBJ databases">
        <title>Genomic diversity of scab-causing Streptomyces spp. in the province of Quebec, Canada.</title>
        <authorList>
            <person name="Biessy A."/>
            <person name="Cadieux M."/>
            <person name="Ciotola M."/>
            <person name="Filion M."/>
        </authorList>
    </citation>
    <scope>NUCLEOTIDE SEQUENCE [LARGE SCALE GENOMIC DNA]</scope>
    <source>
        <strain evidence="4 5">B21-103</strain>
    </source>
</reference>
<keyword evidence="5" id="KW-1185">Reference proteome</keyword>
<feature type="region of interest" description="Disordered" evidence="1">
    <location>
        <begin position="520"/>
        <end position="571"/>
    </location>
</feature>
<feature type="compositionally biased region" description="Low complexity" evidence="1">
    <location>
        <begin position="75"/>
        <end position="87"/>
    </location>
</feature>
<feature type="compositionally biased region" description="Basic and acidic residues" evidence="1">
    <location>
        <begin position="1"/>
        <end position="20"/>
    </location>
</feature>
<comment type="caution">
    <text evidence="4">The sequence shown here is derived from an EMBL/GenBank/DDBJ whole genome shotgun (WGS) entry which is preliminary data.</text>
</comment>
<feature type="compositionally biased region" description="Pro residues" evidence="1">
    <location>
        <begin position="93"/>
        <end position="104"/>
    </location>
</feature>
<dbReference type="Proteomes" id="UP001382181">
    <property type="component" value="Unassembled WGS sequence"/>
</dbReference>
<dbReference type="Gene3D" id="3.30.479.30">
    <property type="entry name" value="Band 7 domain"/>
    <property type="match status" value="1"/>
</dbReference>
<name>A0ABU8A107_9ACTN</name>
<dbReference type="InterPro" id="IPR001107">
    <property type="entry name" value="Band_7"/>
</dbReference>
<feature type="transmembrane region" description="Helical" evidence="2">
    <location>
        <begin position="577"/>
        <end position="600"/>
    </location>
</feature>
<dbReference type="RefSeq" id="WP_334557259.1">
    <property type="nucleotide sequence ID" value="NZ_JARUMK010000001.1"/>
</dbReference>
<dbReference type="EMBL" id="JARUMK010000001">
    <property type="protein sequence ID" value="MEH0560067.1"/>
    <property type="molecule type" value="Genomic_DNA"/>
</dbReference>
<feature type="compositionally biased region" description="Gly residues" evidence="1">
    <location>
        <begin position="467"/>
        <end position="479"/>
    </location>
</feature>
<feature type="compositionally biased region" description="Low complexity" evidence="1">
    <location>
        <begin position="528"/>
        <end position="538"/>
    </location>
</feature>
<feature type="compositionally biased region" description="Basic and acidic residues" evidence="1">
    <location>
        <begin position="186"/>
        <end position="214"/>
    </location>
</feature>
<feature type="compositionally biased region" description="Basic and acidic residues" evidence="1">
    <location>
        <begin position="246"/>
        <end position="259"/>
    </location>
</feature>
<gene>
    <name evidence="4" type="ORF">QBA37_12530</name>
</gene>
<evidence type="ECO:0000256" key="1">
    <source>
        <dbReference type="SAM" id="MobiDB-lite"/>
    </source>
</evidence>
<keyword evidence="2" id="KW-0472">Membrane</keyword>
<evidence type="ECO:0000313" key="4">
    <source>
        <dbReference type="EMBL" id="MEH0560067.1"/>
    </source>
</evidence>
<sequence>MRSTENVRGEWDELGERDTRVIVPGPGVGQARAEDTGAAGAAPEVEDDIPADLGPALDAVAGVGRAAPGGGGPLVPGLGLDLGPGPRTQWEPAPAPAIPGPGPELEPGLDVRPGDGPASPPVRAPKAQAPAADPALDPVVDPAAEAEPVRGAGLSGLNRGAARGAGPVNPGSDEARGAEPVGLGREAPRDLGPRGLDPEVAHGAERVNPGRDAARAPGLSGPAQEPMRDPGPGPLDLDLGAARGAEPARDPGPLDRDLGAARGAEPVGPGPLDLDLAAARGAEPVGPGPLDLDLGAARGAGPVGPGRELAPDPGPMDPDAARDAEPVGLSREVACDLGPRDLDPEQAHGAEPVGLGRVPAWGPGPLSMDPDLDPDGAHVAEPLSLNPGPARDSDPFVLTPDPARAPEPLELDPDLAHAPGAPDPVPDPARDPEPVKQQPEPQPEAGTGPGSGVRVEADADEATVPGPGDGVAGAAPPGGDGERAPVTLTVGAADPVAWWGAGRRQPVISTETTAPIPVHLLFRDDQDGGPTTAPGGTPRRSGERRPPLPRSRPTQQAPARPAPLADPRLTERPGPVLPGWAALATASAVAAAGLAALWWQGALPAAVTARFGLADRPYDGIGTGAWALLALVVAVALFALLGLGRGRSGHASVLTLFGDYRGSVRRTGLLWISPLLGRRRIDVRLRHWRSEPLAAVDASGTALRAVVLVVWRVKDTARAALGVADHEGYLRDQVEAALARVLSQLPADAFLEETTRTLRDAEAVGDALTRMLKADCAPAGIEIYSAQPTVIEYAPEVAAAMQRCRVAAIDAKHRDGVLTSVVDAVDDTVGRLTARGIVELDTYEHKALVRDLTVAFYTGRSGGEGA</sequence>
<dbReference type="InterPro" id="IPR036013">
    <property type="entry name" value="Band_7/SPFH_dom_sf"/>
</dbReference>
<dbReference type="CDD" id="cd03402">
    <property type="entry name" value="SPFH_like_u2"/>
    <property type="match status" value="1"/>
</dbReference>
<feature type="compositionally biased region" description="Low complexity" evidence="1">
    <location>
        <begin position="551"/>
        <end position="567"/>
    </location>
</feature>
<feature type="region of interest" description="Disordered" evidence="1">
    <location>
        <begin position="67"/>
        <end position="486"/>
    </location>
</feature>
<organism evidence="4 5">
    <name type="scientific">Streptomyces silvae</name>
    <dbReference type="NCBI Taxonomy" id="2803812"/>
    <lineage>
        <taxon>Bacteria</taxon>
        <taxon>Bacillati</taxon>
        <taxon>Actinomycetota</taxon>
        <taxon>Actinomycetes</taxon>
        <taxon>Kitasatosporales</taxon>
        <taxon>Streptomycetaceae</taxon>
        <taxon>Streptomyces</taxon>
    </lineage>
</organism>
<feature type="transmembrane region" description="Helical" evidence="2">
    <location>
        <begin position="620"/>
        <end position="643"/>
    </location>
</feature>
<dbReference type="Pfam" id="PF01145">
    <property type="entry name" value="Band_7"/>
    <property type="match status" value="1"/>
</dbReference>
<dbReference type="SMART" id="SM00244">
    <property type="entry name" value="PHB"/>
    <property type="match status" value="1"/>
</dbReference>
<feature type="compositionally biased region" description="Low complexity" evidence="1">
    <location>
        <begin position="124"/>
        <end position="146"/>
    </location>
</feature>
<dbReference type="SUPFAM" id="SSF117892">
    <property type="entry name" value="Band 7/SPFH domain"/>
    <property type="match status" value="1"/>
</dbReference>
<protein>
    <submittedName>
        <fullName evidence="4">SPFH domain-containing protein</fullName>
    </submittedName>
</protein>
<feature type="region of interest" description="Disordered" evidence="1">
    <location>
        <begin position="1"/>
        <end position="52"/>
    </location>
</feature>
<evidence type="ECO:0000256" key="2">
    <source>
        <dbReference type="SAM" id="Phobius"/>
    </source>
</evidence>
<feature type="compositionally biased region" description="Basic and acidic residues" evidence="1">
    <location>
        <begin position="338"/>
        <end position="348"/>
    </location>
</feature>